<protein>
    <submittedName>
        <fullName evidence="2">Uncharacterized protein</fullName>
    </submittedName>
</protein>
<feature type="compositionally biased region" description="Low complexity" evidence="1">
    <location>
        <begin position="9"/>
        <end position="39"/>
    </location>
</feature>
<sequence>MAYNKAFNPDALPAHAEPEEAAQAISRLQQRRSSSQTSAMNSHPTPPKNGTGPIVAGRGRISPNHQQQPFRPPHAVNTQNAQQSFVQNRLNSPPPPQNYGYGPRPNIAAQQRPQLQNPPLPPRDHHRRHLMRQTCFPCSALPTLPVRAPCRRRNFHQR</sequence>
<accession>A0A8H7AF57</accession>
<gene>
    <name evidence="2" type="ORF">GJ744_009860</name>
</gene>
<evidence type="ECO:0000313" key="3">
    <source>
        <dbReference type="Proteomes" id="UP000606974"/>
    </source>
</evidence>
<keyword evidence="3" id="KW-1185">Reference proteome</keyword>
<organism evidence="2 3">
    <name type="scientific">Endocarpon pusillum</name>
    <dbReference type="NCBI Taxonomy" id="364733"/>
    <lineage>
        <taxon>Eukaryota</taxon>
        <taxon>Fungi</taxon>
        <taxon>Dikarya</taxon>
        <taxon>Ascomycota</taxon>
        <taxon>Pezizomycotina</taxon>
        <taxon>Eurotiomycetes</taxon>
        <taxon>Chaetothyriomycetidae</taxon>
        <taxon>Verrucariales</taxon>
        <taxon>Verrucariaceae</taxon>
        <taxon>Endocarpon</taxon>
    </lineage>
</organism>
<dbReference type="AlphaFoldDB" id="A0A8H7AF57"/>
<dbReference type="EMBL" id="JAACFV010000060">
    <property type="protein sequence ID" value="KAF7507963.1"/>
    <property type="molecule type" value="Genomic_DNA"/>
</dbReference>
<evidence type="ECO:0000256" key="1">
    <source>
        <dbReference type="SAM" id="MobiDB-lite"/>
    </source>
</evidence>
<comment type="caution">
    <text evidence="2">The sequence shown here is derived from an EMBL/GenBank/DDBJ whole genome shotgun (WGS) entry which is preliminary data.</text>
</comment>
<evidence type="ECO:0000313" key="2">
    <source>
        <dbReference type="EMBL" id="KAF7507963.1"/>
    </source>
</evidence>
<feature type="compositionally biased region" description="Polar residues" evidence="1">
    <location>
        <begin position="76"/>
        <end position="91"/>
    </location>
</feature>
<feature type="region of interest" description="Disordered" evidence="1">
    <location>
        <begin position="1"/>
        <end position="126"/>
    </location>
</feature>
<reference evidence="2" key="1">
    <citation type="submission" date="2020-02" db="EMBL/GenBank/DDBJ databases">
        <authorList>
            <person name="Palmer J.M."/>
        </authorList>
    </citation>
    <scope>NUCLEOTIDE SEQUENCE</scope>
    <source>
        <strain evidence="2">EPUS1.4</strain>
        <tissue evidence="2">Thallus</tissue>
    </source>
</reference>
<proteinExistence type="predicted"/>
<dbReference type="Proteomes" id="UP000606974">
    <property type="component" value="Unassembled WGS sequence"/>
</dbReference>
<name>A0A8H7AF57_9EURO</name>